<protein>
    <submittedName>
        <fullName evidence="1">Uncharacterized protein</fullName>
    </submittedName>
</protein>
<sequence>MIKMSGERVSGAWTTQHDWELIVLDMTKLYYRQVYSAYCFLADLPEATPAFVAGRKTLWELNAHPSARDAKLITLNLYEQVAAFELDPNRHDQAAIATINLQRDNAVSGLQPLVQLFGSYPATTKIETLDNWDWR</sequence>
<accession>A0AAW3FN43</accession>
<gene>
    <name evidence="1" type="ORF">CMPG5300_1885</name>
</gene>
<comment type="caution">
    <text evidence="1">The sequence shown here is derived from an EMBL/GenBank/DDBJ whole genome shotgun (WGS) entry which is preliminary data.</text>
</comment>
<dbReference type="EMBL" id="AXZV01000012">
    <property type="protein sequence ID" value="KGH42388.1"/>
    <property type="molecule type" value="Genomic_DNA"/>
</dbReference>
<evidence type="ECO:0000313" key="2">
    <source>
        <dbReference type="Proteomes" id="UP000029801"/>
    </source>
</evidence>
<organism evidence="1 2">
    <name type="scientific">Lactiplantibacillus plantarum CMPG5300</name>
    <dbReference type="NCBI Taxonomy" id="1304889"/>
    <lineage>
        <taxon>Bacteria</taxon>
        <taxon>Bacillati</taxon>
        <taxon>Bacillota</taxon>
        <taxon>Bacilli</taxon>
        <taxon>Lactobacillales</taxon>
        <taxon>Lactobacillaceae</taxon>
        <taxon>Lactiplantibacillus</taxon>
    </lineage>
</organism>
<name>A0AAW3FN43_LACPN</name>
<evidence type="ECO:0000313" key="1">
    <source>
        <dbReference type="EMBL" id="KGH42388.1"/>
    </source>
</evidence>
<dbReference type="AlphaFoldDB" id="A0AAW3FN43"/>
<proteinExistence type="predicted"/>
<reference evidence="1 2" key="1">
    <citation type="journal article" date="2014" name="Genome Announc.">
        <title>Draft Genome Sequence of Lactobacillus plantarum CMPG5300, a Human Vaginal Isolate.</title>
        <authorList>
            <person name="Malik S."/>
            <person name="Siezen R.J."/>
            <person name="Renckens B."/>
            <person name="Vaneechoutte M."/>
            <person name="Vanderleyden J."/>
            <person name="Lebeer S."/>
        </authorList>
    </citation>
    <scope>NUCLEOTIDE SEQUENCE [LARGE SCALE GENOMIC DNA]</scope>
    <source>
        <strain evidence="1 2">CMPG5300</strain>
    </source>
</reference>
<dbReference type="Proteomes" id="UP000029801">
    <property type="component" value="Chromosome"/>
</dbReference>